<dbReference type="AlphaFoldDB" id="A0AAW3BVF2"/>
<gene>
    <name evidence="1" type="ORF">Q4I28_003352</name>
</gene>
<evidence type="ECO:0000313" key="2">
    <source>
        <dbReference type="Proteomes" id="UP001501274"/>
    </source>
</evidence>
<dbReference type="Proteomes" id="UP001501274">
    <property type="component" value="Unassembled WGS sequence"/>
</dbReference>
<keyword evidence="2" id="KW-1185">Reference proteome</keyword>
<reference evidence="1 2" key="1">
    <citation type="submission" date="2024-02" db="EMBL/GenBank/DDBJ databases">
        <title>FIRST GENOME SEQUENCES OF Leishmania (Viannia) shawi, Leishmania (Viannia) lindenbergi AND Leishmania (Viannia) utingensis.</title>
        <authorList>
            <person name="Resadore F."/>
            <person name="Custodio M.G.F."/>
            <person name="Boite M.C."/>
            <person name="Cupolillo E."/>
            <person name="Ferreira G.E.M."/>
        </authorList>
    </citation>
    <scope>NUCLEOTIDE SEQUENCE [LARGE SCALE GENOMIC DNA]</scope>
    <source>
        <strain evidence="1 2">MDAS/BR/1979/M5533</strain>
    </source>
</reference>
<name>A0AAW3BVF2_9TRYP</name>
<accession>A0AAW3BVF2</accession>
<comment type="caution">
    <text evidence="1">The sequence shown here is derived from an EMBL/GenBank/DDBJ whole genome shotgun (WGS) entry which is preliminary data.</text>
</comment>
<proteinExistence type="predicted"/>
<evidence type="ECO:0000313" key="1">
    <source>
        <dbReference type="EMBL" id="KAL0526020.1"/>
    </source>
</evidence>
<protein>
    <submittedName>
        <fullName evidence="1">Uncharacterized protein</fullName>
    </submittedName>
</protein>
<organism evidence="1 2">
    <name type="scientific">Leishmania naiffi</name>
    <dbReference type="NCBI Taxonomy" id="5678"/>
    <lineage>
        <taxon>Eukaryota</taxon>
        <taxon>Discoba</taxon>
        <taxon>Euglenozoa</taxon>
        <taxon>Kinetoplastea</taxon>
        <taxon>Metakinetoplastina</taxon>
        <taxon>Trypanosomatida</taxon>
        <taxon>Trypanosomatidae</taxon>
        <taxon>Leishmaniinae</taxon>
        <taxon>Leishmania</taxon>
        <taxon>Leishmania naiffi species complex</taxon>
    </lineage>
</organism>
<sequence>MAGAWRALPCLQRVHWRRPCATYTSGSGVCNIGKLSKCRALELANFSHWGQLQSTLPLAGFAKLQRIVLSSNRTSLCGAMPVHAALYCIDEARDPEAHSALLRFRLFQS</sequence>
<dbReference type="EMBL" id="JBAMZN010000021">
    <property type="protein sequence ID" value="KAL0526020.1"/>
    <property type="molecule type" value="Genomic_DNA"/>
</dbReference>